<accession>A0A0F9CYQ2</accession>
<dbReference type="Gene3D" id="3.30.565.10">
    <property type="entry name" value="Histidine kinase-like ATPase, C-terminal domain"/>
    <property type="match status" value="1"/>
</dbReference>
<proteinExistence type="predicted"/>
<dbReference type="SUPFAM" id="SSF55874">
    <property type="entry name" value="ATPase domain of HSP90 chaperone/DNA topoisomerase II/histidine kinase"/>
    <property type="match status" value="1"/>
</dbReference>
<dbReference type="InterPro" id="IPR036890">
    <property type="entry name" value="HATPase_C_sf"/>
</dbReference>
<dbReference type="InterPro" id="IPR003594">
    <property type="entry name" value="HATPase_dom"/>
</dbReference>
<dbReference type="EMBL" id="LAZR01031201">
    <property type="protein sequence ID" value="KKL54434.1"/>
    <property type="molecule type" value="Genomic_DNA"/>
</dbReference>
<dbReference type="Pfam" id="PF13581">
    <property type="entry name" value="HATPase_c_2"/>
    <property type="match status" value="1"/>
</dbReference>
<dbReference type="PROSITE" id="PS50113">
    <property type="entry name" value="PAC"/>
    <property type="match status" value="1"/>
</dbReference>
<reference evidence="2" key="1">
    <citation type="journal article" date="2015" name="Nature">
        <title>Complex archaea that bridge the gap between prokaryotes and eukaryotes.</title>
        <authorList>
            <person name="Spang A."/>
            <person name="Saw J.H."/>
            <person name="Jorgensen S.L."/>
            <person name="Zaremba-Niedzwiedzka K."/>
            <person name="Martijn J."/>
            <person name="Lind A.E."/>
            <person name="van Eijk R."/>
            <person name="Schleper C."/>
            <person name="Guy L."/>
            <person name="Ettema T.J."/>
        </authorList>
    </citation>
    <scope>NUCLEOTIDE SEQUENCE</scope>
</reference>
<organism evidence="2">
    <name type="scientific">marine sediment metagenome</name>
    <dbReference type="NCBI Taxonomy" id="412755"/>
    <lineage>
        <taxon>unclassified sequences</taxon>
        <taxon>metagenomes</taxon>
        <taxon>ecological metagenomes</taxon>
    </lineage>
</organism>
<sequence>IAKDRPYKIPETGEEGFFEGRYSPIYSAKKEIIGGFGIIEDITERKKAEEALKQKDLDIRRAYVDVLNAVTGGKLILMSRDEIEDALGEPVTKVLKATSFEQLAKIRKQIRKNFNETFPKLEEKHDMLLAAGEALTNSIKHAHGGNLTLYKKEQCIQILIEDNGPGIDFSQLPKATLLSGFSTAKSLGVGFDVMLEFSDRVLLFTEPGKTIIVLEKFAEEKEKQIAV</sequence>
<name>A0A0F9CYQ2_9ZZZZ</name>
<dbReference type="Gene3D" id="3.30.450.20">
    <property type="entry name" value="PAS domain"/>
    <property type="match status" value="1"/>
</dbReference>
<dbReference type="InterPro" id="IPR035965">
    <property type="entry name" value="PAS-like_dom_sf"/>
</dbReference>
<feature type="non-terminal residue" evidence="2">
    <location>
        <position position="1"/>
    </location>
</feature>
<evidence type="ECO:0000259" key="1">
    <source>
        <dbReference type="PROSITE" id="PS50113"/>
    </source>
</evidence>
<dbReference type="NCBIfam" id="TIGR00229">
    <property type="entry name" value="sensory_box"/>
    <property type="match status" value="1"/>
</dbReference>
<protein>
    <recommendedName>
        <fullName evidence="1">PAC domain-containing protein</fullName>
    </recommendedName>
</protein>
<dbReference type="AlphaFoldDB" id="A0A0F9CYQ2"/>
<dbReference type="InterPro" id="IPR000014">
    <property type="entry name" value="PAS"/>
</dbReference>
<dbReference type="InterPro" id="IPR000700">
    <property type="entry name" value="PAS-assoc_C"/>
</dbReference>
<dbReference type="SUPFAM" id="SSF55785">
    <property type="entry name" value="PYP-like sensor domain (PAS domain)"/>
    <property type="match status" value="1"/>
</dbReference>
<evidence type="ECO:0000313" key="2">
    <source>
        <dbReference type="EMBL" id="KKL54434.1"/>
    </source>
</evidence>
<gene>
    <name evidence="2" type="ORF">LCGC14_2265470</name>
</gene>
<comment type="caution">
    <text evidence="2">The sequence shown here is derived from an EMBL/GenBank/DDBJ whole genome shotgun (WGS) entry which is preliminary data.</text>
</comment>
<feature type="domain" description="PAC" evidence="1">
    <location>
        <begin position="1"/>
        <end position="54"/>
    </location>
</feature>